<dbReference type="PANTHER" id="PTHR10974">
    <property type="entry name" value="FI08016P-RELATED"/>
    <property type="match status" value="1"/>
</dbReference>
<organism evidence="1 2">
    <name type="scientific">Panagrolaimus davidi</name>
    <dbReference type="NCBI Taxonomy" id="227884"/>
    <lineage>
        <taxon>Eukaryota</taxon>
        <taxon>Metazoa</taxon>
        <taxon>Ecdysozoa</taxon>
        <taxon>Nematoda</taxon>
        <taxon>Chromadorea</taxon>
        <taxon>Rhabditida</taxon>
        <taxon>Tylenchina</taxon>
        <taxon>Panagrolaimomorpha</taxon>
        <taxon>Panagrolaimoidea</taxon>
        <taxon>Panagrolaimidae</taxon>
        <taxon>Panagrolaimus</taxon>
    </lineage>
</organism>
<dbReference type="GO" id="GO:0005615">
    <property type="term" value="C:extracellular space"/>
    <property type="evidence" value="ECO:0007669"/>
    <property type="project" value="TreeGrafter"/>
</dbReference>
<evidence type="ECO:0000313" key="1">
    <source>
        <dbReference type="Proteomes" id="UP000887578"/>
    </source>
</evidence>
<evidence type="ECO:0000313" key="2">
    <source>
        <dbReference type="WBParaSite" id="PDA_v2.g15348.t1"/>
    </source>
</evidence>
<dbReference type="AlphaFoldDB" id="A0A914PCL7"/>
<dbReference type="PANTHER" id="PTHR10974:SF6">
    <property type="entry name" value="PROTEIN CBG19234"/>
    <property type="match status" value="1"/>
</dbReference>
<accession>A0A914PCL7</accession>
<protein>
    <submittedName>
        <fullName evidence="2">Uncharacterized protein</fullName>
    </submittedName>
</protein>
<dbReference type="WBParaSite" id="PDA_v2.g15348.t1">
    <property type="protein sequence ID" value="PDA_v2.g15348.t1"/>
    <property type="gene ID" value="PDA_v2.g15348"/>
</dbReference>
<reference evidence="2" key="1">
    <citation type="submission" date="2022-11" db="UniProtKB">
        <authorList>
            <consortium name="WormBaseParasite"/>
        </authorList>
    </citation>
    <scope>IDENTIFICATION</scope>
</reference>
<sequence length="224" mass="25924">MGIHVPKKFREEFPDKFNTLVENKNRLTSNFDIHETLEDIFDITLETKHEYRKKHGISLFEKIPKNRTCANAMIPENFCCCMEKIEDERIKEVEPFIEPKLKDYLNSVLTNSCISTYSYTLDPSRIAYSISKPVRYGVKYPSDWKEITNAAKKRIVRDTVEIELNVGLSFSTKINSTAIIQGNLLVRMQYNFISKIVQLNASPFLNISNCSNIFVIEEICGCFV</sequence>
<dbReference type="Proteomes" id="UP000887578">
    <property type="component" value="Unplaced"/>
</dbReference>
<proteinExistence type="predicted"/>
<dbReference type="InterPro" id="IPR004245">
    <property type="entry name" value="DUF229"/>
</dbReference>
<dbReference type="Pfam" id="PF02995">
    <property type="entry name" value="DUF229"/>
    <property type="match status" value="1"/>
</dbReference>
<name>A0A914PCL7_9BILA</name>
<keyword evidence="1" id="KW-1185">Reference proteome</keyword>